<proteinExistence type="predicted"/>
<evidence type="ECO:0000313" key="2">
    <source>
        <dbReference type="Proteomes" id="UP001139012"/>
    </source>
</evidence>
<dbReference type="Proteomes" id="UP001139012">
    <property type="component" value="Unassembled WGS sequence"/>
</dbReference>
<name>A0ABS9LSV1_9BRAD</name>
<gene>
    <name evidence="1" type="ORF">L6637_23870</name>
</gene>
<comment type="caution">
    <text evidence="1">The sequence shown here is derived from an EMBL/GenBank/DDBJ whole genome shotgun (WGS) entry which is preliminary data.</text>
</comment>
<accession>A0ABS9LSV1</accession>
<dbReference type="RefSeq" id="WP_237859856.1">
    <property type="nucleotide sequence ID" value="NZ_JAKLTZ010000002.1"/>
</dbReference>
<reference evidence="1" key="1">
    <citation type="submission" date="2022-01" db="EMBL/GenBank/DDBJ databases">
        <title>Genome sequnece data of strain Bradyrhizobium sp. nov.</title>
        <authorList>
            <person name="Zhang J."/>
        </authorList>
    </citation>
    <scope>NUCLEOTIDE SEQUENCE</scope>
    <source>
        <strain evidence="1">WYCCWR 12774</strain>
    </source>
</reference>
<protein>
    <submittedName>
        <fullName evidence="1">Uncharacterized protein</fullName>
    </submittedName>
</protein>
<keyword evidence="2" id="KW-1185">Reference proteome</keyword>
<dbReference type="EMBL" id="JAKLUA010000008">
    <property type="protein sequence ID" value="MCG2670008.1"/>
    <property type="molecule type" value="Genomic_DNA"/>
</dbReference>
<evidence type="ECO:0000313" key="1">
    <source>
        <dbReference type="EMBL" id="MCG2670008.1"/>
    </source>
</evidence>
<sequence>MARRNNEISDASEITPRELMAEDLDAVSGGYRNNQTEAWHAFTRGIEAGLIMGGATVVCTP</sequence>
<organism evidence="1 2">
    <name type="scientific">Bradyrhizobium zhengyangense</name>
    <dbReference type="NCBI Taxonomy" id="2911009"/>
    <lineage>
        <taxon>Bacteria</taxon>
        <taxon>Pseudomonadati</taxon>
        <taxon>Pseudomonadota</taxon>
        <taxon>Alphaproteobacteria</taxon>
        <taxon>Hyphomicrobiales</taxon>
        <taxon>Nitrobacteraceae</taxon>
        <taxon>Bradyrhizobium</taxon>
    </lineage>
</organism>